<organism evidence="1 2">
    <name type="scientific">Listeria swaminathanii</name>
    <dbReference type="NCBI Taxonomy" id="2713501"/>
    <lineage>
        <taxon>Bacteria</taxon>
        <taxon>Bacillati</taxon>
        <taxon>Bacillota</taxon>
        <taxon>Bacilli</taxon>
        <taxon>Bacillales</taxon>
        <taxon>Listeriaceae</taxon>
        <taxon>Listeria</taxon>
    </lineage>
</organism>
<protein>
    <submittedName>
        <fullName evidence="1">Uncharacterized protein</fullName>
    </submittedName>
</protein>
<keyword evidence="2" id="KW-1185">Reference proteome</keyword>
<comment type="caution">
    <text evidence="1">The sequence shown here is derived from an EMBL/GenBank/DDBJ whole genome shotgun (WGS) entry which is preliminary data.</text>
</comment>
<dbReference type="Proteomes" id="UP001267344">
    <property type="component" value="Unassembled WGS sequence"/>
</dbReference>
<dbReference type="EMBL" id="JASBAG010000003">
    <property type="protein sequence ID" value="MDT0097396.1"/>
    <property type="molecule type" value="Genomic_DNA"/>
</dbReference>
<evidence type="ECO:0000313" key="1">
    <source>
        <dbReference type="EMBL" id="MDT0097396.1"/>
    </source>
</evidence>
<evidence type="ECO:0000313" key="2">
    <source>
        <dbReference type="Proteomes" id="UP001267344"/>
    </source>
</evidence>
<gene>
    <name evidence="1" type="ORF">QJV39_11840</name>
</gene>
<proteinExistence type="predicted"/>
<accession>A0ABU2IID5</accession>
<dbReference type="Pfam" id="PF25857">
    <property type="entry name" value="DUF7957"/>
    <property type="match status" value="1"/>
</dbReference>
<name>A0ABU2IID5_9LIST</name>
<reference evidence="1 2" key="1">
    <citation type="submission" date="2023-05" db="EMBL/GenBank/DDBJ databases">
        <title>A Combination of Whole Genome Sequencing and Metagenomics Reveals Diversity of Listeria spp. in Soil Collected from the Nantahala National Forest.</title>
        <authorList>
            <person name="Wang J."/>
            <person name="Schamp C.N."/>
            <person name="Hudson L.K."/>
            <person name="Chaggar H.K."/>
            <person name="Bryan D.W."/>
            <person name="Radosevich M."/>
            <person name="Denes T.G."/>
        </authorList>
    </citation>
    <scope>NUCLEOTIDE SEQUENCE [LARGE SCALE GENOMIC DNA]</scope>
    <source>
        <strain evidence="1 2">UTK S2-0009</strain>
    </source>
</reference>
<dbReference type="GeneID" id="93237984"/>
<dbReference type="RefSeq" id="WP_311175571.1">
    <property type="nucleotide sequence ID" value="NZ_CP156021.1"/>
</dbReference>
<sequence>MTINAEYIDNKLIAFGKIIEFQNKIVELKENDNYLFVRLLVVPGQELNENTLSNVYAINKLGEIQWQIKNVAPKGNNVYICAPLVGMDIEENDLFVTDFMGRRFEVNQENGELNQVKIVK</sequence>
<dbReference type="InterPro" id="IPR058263">
    <property type="entry name" value="DUF7957"/>
</dbReference>